<feature type="transmembrane region" description="Helical" evidence="1">
    <location>
        <begin position="234"/>
        <end position="256"/>
    </location>
</feature>
<accession>A0A2K2HAU8</accession>
<comment type="caution">
    <text evidence="2">The sequence shown here is derived from an EMBL/GenBank/DDBJ whole genome shotgun (WGS) entry which is preliminary data.</text>
</comment>
<keyword evidence="1" id="KW-1133">Transmembrane helix</keyword>
<evidence type="ECO:0000313" key="3">
    <source>
        <dbReference type="Proteomes" id="UP000236340"/>
    </source>
</evidence>
<evidence type="ECO:0000256" key="1">
    <source>
        <dbReference type="SAM" id="Phobius"/>
    </source>
</evidence>
<sequence>MSYHVELDAMNQITAKTMGVNAITLPSETIFATKLKVLTLWGIPRLVQPGGLNMDADYLMQVAKARDGNTDTVKQYMLSSGMTSSVLEHKVPEELFSTPDNPVEGISTVKALKIANDRGIPIYTVNQANITTVLPKLQVGQQVKTDIQNAVNAGKVVTVSQSNISFNGWVGCGYIITNPETGAGAYMISGGLSGAVFTWVVVAFWVIALLLFCILPVPMVFVAGALGVMAAYGILFAQVCAVMVGVLTGAGIGIFFSDNFKEVLLSGLQDFMFALLTGGLVLSGFLGTIAGIIIFILWLLSYHDIFSVTNIKNNRKIYCQIFT</sequence>
<keyword evidence="1" id="KW-0812">Transmembrane</keyword>
<dbReference type="Proteomes" id="UP000236340">
    <property type="component" value="Unassembled WGS sequence"/>
</dbReference>
<gene>
    <name evidence="2" type="ORF">C2E25_07985</name>
</gene>
<name>A0A2K2HAU8_9BACT</name>
<evidence type="ECO:0000313" key="2">
    <source>
        <dbReference type="EMBL" id="PNU20353.1"/>
    </source>
</evidence>
<dbReference type="AlphaFoldDB" id="A0A2K2HAU8"/>
<feature type="transmembrane region" description="Helical" evidence="1">
    <location>
        <begin position="271"/>
        <end position="300"/>
    </location>
</feature>
<dbReference type="EMBL" id="PPFX01000014">
    <property type="protein sequence ID" value="PNU20353.1"/>
    <property type="molecule type" value="Genomic_DNA"/>
</dbReference>
<reference evidence="2 3" key="1">
    <citation type="journal article" date="2018" name="Genome Announc.">
        <title>Genome Sequence of Geothermobacter sp. HR-1 Iron Reducer from the Loihi Seamount.</title>
        <authorList>
            <person name="Smith H."/>
            <person name="Abuyen K."/>
            <person name="Tremblay J."/>
            <person name="Savalia P."/>
            <person name="Perez-Rodriguez I."/>
            <person name="Emerson D."/>
            <person name="Tully B."/>
            <person name="Amend J."/>
        </authorList>
    </citation>
    <scope>NUCLEOTIDE SEQUENCE [LARGE SCALE GENOMIC DNA]</scope>
    <source>
        <strain evidence="2 3">HR-1</strain>
    </source>
</reference>
<feature type="transmembrane region" description="Helical" evidence="1">
    <location>
        <begin position="196"/>
        <end position="222"/>
    </location>
</feature>
<keyword evidence="1" id="KW-0472">Membrane</keyword>
<proteinExistence type="predicted"/>
<protein>
    <submittedName>
        <fullName evidence="2">Uncharacterized protein</fullName>
    </submittedName>
</protein>
<organism evidence="2 3">
    <name type="scientific">Geothermobacter hydrogeniphilus</name>
    <dbReference type="NCBI Taxonomy" id="1969733"/>
    <lineage>
        <taxon>Bacteria</taxon>
        <taxon>Pseudomonadati</taxon>
        <taxon>Thermodesulfobacteriota</taxon>
        <taxon>Desulfuromonadia</taxon>
        <taxon>Desulfuromonadales</taxon>
        <taxon>Geothermobacteraceae</taxon>
        <taxon>Geothermobacter</taxon>
    </lineage>
</organism>